<organism evidence="7 8">
    <name type="scientific">Fructobacillus apis</name>
    <dbReference type="NCBI Taxonomy" id="2935017"/>
    <lineage>
        <taxon>Bacteria</taxon>
        <taxon>Bacillati</taxon>
        <taxon>Bacillota</taxon>
        <taxon>Bacilli</taxon>
        <taxon>Lactobacillales</taxon>
        <taxon>Lactobacillaceae</taxon>
        <taxon>Fructobacillus</taxon>
    </lineage>
</organism>
<evidence type="ECO:0000313" key="7">
    <source>
        <dbReference type="EMBL" id="MCO0831847.1"/>
    </source>
</evidence>
<keyword evidence="2" id="KW-0436">Ligase</keyword>
<evidence type="ECO:0000256" key="1">
    <source>
        <dbReference type="ARBA" id="ARBA00008276"/>
    </source>
</evidence>
<dbReference type="InterPro" id="IPR036615">
    <property type="entry name" value="Mur_ligase_C_dom_sf"/>
</dbReference>
<dbReference type="PIRSF" id="PIRSF001563">
    <property type="entry name" value="Folylpolyglu_synth"/>
    <property type="match status" value="1"/>
</dbReference>
<keyword evidence="4" id="KW-0547">Nucleotide-binding</keyword>
<accession>A0ABT0ZPD1</accession>
<dbReference type="PROSITE" id="PS01012">
    <property type="entry name" value="FOLYLPOLYGLU_SYNT_2"/>
    <property type="match status" value="1"/>
</dbReference>
<dbReference type="PANTHER" id="PTHR11136:SF0">
    <property type="entry name" value="DIHYDROFOLATE SYNTHETASE-RELATED"/>
    <property type="match status" value="1"/>
</dbReference>
<evidence type="ECO:0000256" key="4">
    <source>
        <dbReference type="ARBA" id="ARBA00022741"/>
    </source>
</evidence>
<evidence type="ECO:0000256" key="6">
    <source>
        <dbReference type="ARBA" id="ARBA00022842"/>
    </source>
</evidence>
<dbReference type="InterPro" id="IPR036565">
    <property type="entry name" value="Mur-like_cat_sf"/>
</dbReference>
<dbReference type="Gene3D" id="3.40.1190.10">
    <property type="entry name" value="Mur-like, catalytic domain"/>
    <property type="match status" value="1"/>
</dbReference>
<dbReference type="Gene3D" id="3.90.190.20">
    <property type="entry name" value="Mur ligase, C-terminal domain"/>
    <property type="match status" value="1"/>
</dbReference>
<gene>
    <name evidence="7" type="ORF">NFX39_01895</name>
</gene>
<dbReference type="SUPFAM" id="SSF53244">
    <property type="entry name" value="MurD-like peptide ligases, peptide-binding domain"/>
    <property type="match status" value="1"/>
</dbReference>
<evidence type="ECO:0000256" key="2">
    <source>
        <dbReference type="ARBA" id="ARBA00022598"/>
    </source>
</evidence>
<comment type="caution">
    <text evidence="7">The sequence shown here is derived from an EMBL/GenBank/DDBJ whole genome shotgun (WGS) entry which is preliminary data.</text>
</comment>
<evidence type="ECO:0000313" key="8">
    <source>
        <dbReference type="Proteomes" id="UP001523234"/>
    </source>
</evidence>
<dbReference type="RefSeq" id="WP_252442506.1">
    <property type="nucleotide sequence ID" value="NZ_JAMWYK010000002.1"/>
</dbReference>
<dbReference type="InterPro" id="IPR018109">
    <property type="entry name" value="Folylpolyglutamate_synth_CS"/>
</dbReference>
<dbReference type="InterPro" id="IPR001645">
    <property type="entry name" value="Folylpolyglutamate_synth"/>
</dbReference>
<dbReference type="Proteomes" id="UP001523234">
    <property type="component" value="Unassembled WGS sequence"/>
</dbReference>
<keyword evidence="6" id="KW-0460">Magnesium</keyword>
<keyword evidence="5" id="KW-0067">ATP-binding</keyword>
<dbReference type="PANTHER" id="PTHR11136">
    <property type="entry name" value="FOLYLPOLYGLUTAMATE SYNTHASE-RELATED"/>
    <property type="match status" value="1"/>
</dbReference>
<keyword evidence="8" id="KW-1185">Reference proteome</keyword>
<dbReference type="NCBIfam" id="TIGR01499">
    <property type="entry name" value="folC"/>
    <property type="match status" value="1"/>
</dbReference>
<comment type="similarity">
    <text evidence="1">Belongs to the folylpolyglutamate synthase family.</text>
</comment>
<name>A0ABT0ZPD1_9LACO</name>
<reference evidence="7 8" key="1">
    <citation type="submission" date="2022-06" db="EMBL/GenBank/DDBJ databases">
        <title>Fructobacillus taiwanensis sp. nov., isolated from the honeybee.</title>
        <authorList>
            <person name="Chen Y.-S."/>
            <person name="Wang L.-T."/>
            <person name="Lee Y.-S."/>
            <person name="Chang Y.-C."/>
            <person name="Wu H.-C."/>
            <person name="Liao C.-Y."/>
            <person name="Chen W.-H."/>
            <person name="Deng J.-N."/>
            <person name="Wang Y.-H."/>
        </authorList>
    </citation>
    <scope>NUCLEOTIDE SEQUENCE [LARGE SCALE GENOMIC DNA]</scope>
    <source>
        <strain evidence="7 8">W13</strain>
    </source>
</reference>
<proteinExistence type="inferred from homology"/>
<dbReference type="EMBL" id="JAMWYK010000002">
    <property type="protein sequence ID" value="MCO0831847.1"/>
    <property type="molecule type" value="Genomic_DNA"/>
</dbReference>
<sequence length="405" mass="43515">MNVTETLAYIHGRPKGGKKNSMARMAALLEQLGHPEAELPDTFHITGTNGKGSVSAMLSAIGQADGKRVGLFTSPYIVTFNDRFQINGKNISDEELVRLTARVKDAADRVQADSAGELIPTEFEIVTAIMFCYFAEEELDFAVIEVGIGGTYDSTNLLQSTSLSVITTVALDHEALLGDSLAAISRQKAGIIKFGKPVVIGPHLPKEALSVIAEVAAKQKAPVLTAKPVPFTTALQGAFQEDNLQTAVAAYTALYPETTPATIQAGLDKAFLPGRFENVADGIYLDGAHHPAGLAALQKTIDQNFDGPVIVALAGLADKHLVEGLAPLVKDQQIELVSVDYSGIPGRPALTKEDFEKAGWSLLTLPSIDQVLDYAKQKQQPLVFTGSLYFISDVRRHLCQTKKKF</sequence>
<keyword evidence="3" id="KW-0479">Metal-binding</keyword>
<evidence type="ECO:0000256" key="5">
    <source>
        <dbReference type="ARBA" id="ARBA00022840"/>
    </source>
</evidence>
<evidence type="ECO:0000256" key="3">
    <source>
        <dbReference type="ARBA" id="ARBA00022723"/>
    </source>
</evidence>
<dbReference type="SUPFAM" id="SSF53623">
    <property type="entry name" value="MurD-like peptide ligases, catalytic domain"/>
    <property type="match status" value="1"/>
</dbReference>
<protein>
    <submittedName>
        <fullName evidence="7">Bifunctional folylpolyglutamate synthase/dihydrofolate synthase</fullName>
    </submittedName>
</protein>